<name>A0A0L0QUJ6_VIRPA</name>
<dbReference type="RefSeq" id="WP_050349724.1">
    <property type="nucleotide sequence ID" value="NZ_CP073011.1"/>
</dbReference>
<dbReference type="EMBL" id="LGTO01000002">
    <property type="protein sequence ID" value="KNE22259.1"/>
    <property type="molecule type" value="Genomic_DNA"/>
</dbReference>
<sequence>MDFPSVKFFIVIVPLHSPMHQAAGLFELTQPLKLPMLQMIGENDREVFLEVAPHFRNNFAGASEFVIMDNMFIHYLQPT</sequence>
<organism evidence="1 2">
    <name type="scientific">Virgibacillus pantothenticus</name>
    <dbReference type="NCBI Taxonomy" id="1473"/>
    <lineage>
        <taxon>Bacteria</taxon>
        <taxon>Bacillati</taxon>
        <taxon>Bacillota</taxon>
        <taxon>Bacilli</taxon>
        <taxon>Bacillales</taxon>
        <taxon>Bacillaceae</taxon>
        <taxon>Virgibacillus</taxon>
    </lineage>
</organism>
<protein>
    <submittedName>
        <fullName evidence="1">Uncharacterized protein</fullName>
    </submittedName>
</protein>
<comment type="caution">
    <text evidence="1">The sequence shown here is derived from an EMBL/GenBank/DDBJ whole genome shotgun (WGS) entry which is preliminary data.</text>
</comment>
<proteinExistence type="predicted"/>
<evidence type="ECO:0000313" key="2">
    <source>
        <dbReference type="Proteomes" id="UP000036780"/>
    </source>
</evidence>
<evidence type="ECO:0000313" key="1">
    <source>
        <dbReference type="EMBL" id="KNE22259.1"/>
    </source>
</evidence>
<accession>A0A0L0QUJ6</accession>
<keyword evidence="2" id="KW-1185">Reference proteome</keyword>
<reference evidence="2" key="1">
    <citation type="submission" date="2015-07" db="EMBL/GenBank/DDBJ databases">
        <title>Fjat-10053 dsm26.</title>
        <authorList>
            <person name="Liu B."/>
            <person name="Wang J."/>
            <person name="Zhu Y."/>
            <person name="Liu G."/>
            <person name="Chen Q."/>
            <person name="Chen Z."/>
            <person name="Lan J."/>
            <person name="Che J."/>
            <person name="Ge C."/>
            <person name="Shi H."/>
            <person name="Pan Z."/>
            <person name="Liu X."/>
        </authorList>
    </citation>
    <scope>NUCLEOTIDE SEQUENCE [LARGE SCALE GENOMIC DNA]</scope>
    <source>
        <strain evidence="2">DSM 26</strain>
    </source>
</reference>
<gene>
    <name evidence="1" type="ORF">AFK71_01030</name>
</gene>
<dbReference type="Proteomes" id="UP000036780">
    <property type="component" value="Unassembled WGS sequence"/>
</dbReference>
<dbReference type="GeneID" id="66869107"/>
<dbReference type="AlphaFoldDB" id="A0A0L0QUJ6"/>
<dbReference type="PATRIC" id="fig|1473.5.peg.3091"/>